<accession>A0A918TWF9</accession>
<dbReference type="EMBL" id="BMXI01000018">
    <property type="protein sequence ID" value="GHC64904.1"/>
    <property type="molecule type" value="Genomic_DNA"/>
</dbReference>
<keyword evidence="2" id="KW-1185">Reference proteome</keyword>
<evidence type="ECO:0000313" key="2">
    <source>
        <dbReference type="Proteomes" id="UP000644507"/>
    </source>
</evidence>
<comment type="caution">
    <text evidence="1">The sequence shown here is derived from an EMBL/GenBank/DDBJ whole genome shotgun (WGS) entry which is preliminary data.</text>
</comment>
<dbReference type="Pfam" id="PF01042">
    <property type="entry name" value="Ribonuc_L-PSP"/>
    <property type="match status" value="1"/>
</dbReference>
<reference evidence="1" key="1">
    <citation type="journal article" date="2014" name="Int. J. Syst. Evol. Microbiol.">
        <title>Complete genome sequence of Corynebacterium casei LMG S-19264T (=DSM 44701T), isolated from a smear-ripened cheese.</title>
        <authorList>
            <consortium name="US DOE Joint Genome Institute (JGI-PGF)"/>
            <person name="Walter F."/>
            <person name="Albersmeier A."/>
            <person name="Kalinowski J."/>
            <person name="Ruckert C."/>
        </authorList>
    </citation>
    <scope>NUCLEOTIDE SEQUENCE</scope>
    <source>
        <strain evidence="1">KCTC 12988</strain>
    </source>
</reference>
<dbReference type="PANTHER" id="PTHR43760">
    <property type="entry name" value="ENDORIBONUCLEASE-RELATED"/>
    <property type="match status" value="1"/>
</dbReference>
<dbReference type="PANTHER" id="PTHR43760:SF1">
    <property type="entry name" value="ENDORIBONUCLEASE L-PSP_CHORISMATE MUTASE-LIKE DOMAIN-CONTAINING PROTEIN"/>
    <property type="match status" value="1"/>
</dbReference>
<dbReference type="AlphaFoldDB" id="A0A918TWF9"/>
<reference evidence="1" key="2">
    <citation type="submission" date="2020-09" db="EMBL/GenBank/DDBJ databases">
        <authorList>
            <person name="Sun Q."/>
            <person name="Kim S."/>
        </authorList>
    </citation>
    <scope>NUCLEOTIDE SEQUENCE</scope>
    <source>
        <strain evidence="1">KCTC 12988</strain>
    </source>
</reference>
<name>A0A918TWF9_9BACT</name>
<evidence type="ECO:0000313" key="1">
    <source>
        <dbReference type="EMBL" id="GHC64904.1"/>
    </source>
</evidence>
<dbReference type="InterPro" id="IPR013813">
    <property type="entry name" value="Endoribo_LPSP/chorism_mut-like"/>
</dbReference>
<dbReference type="RefSeq" id="WP_189573238.1">
    <property type="nucleotide sequence ID" value="NZ_BMXI01000018.1"/>
</dbReference>
<dbReference type="SUPFAM" id="SSF55298">
    <property type="entry name" value="YjgF-like"/>
    <property type="match status" value="1"/>
</dbReference>
<dbReference type="Gene3D" id="3.30.1330.40">
    <property type="entry name" value="RutC-like"/>
    <property type="match status" value="1"/>
</dbReference>
<dbReference type="CDD" id="cd02199">
    <property type="entry name" value="YjgF_YER057c_UK114_like_1"/>
    <property type="match status" value="1"/>
</dbReference>
<dbReference type="InterPro" id="IPR035959">
    <property type="entry name" value="RutC-like_sf"/>
</dbReference>
<gene>
    <name evidence="1" type="ORF">GCM10007100_35810</name>
</gene>
<protein>
    <submittedName>
        <fullName evidence="1">Uncharacterized protein</fullName>
    </submittedName>
</protein>
<dbReference type="InterPro" id="IPR006175">
    <property type="entry name" value="YjgF/YER057c/UK114"/>
</dbReference>
<sequence length="152" mass="15659">MSAEAKLQELGITLSEPASPVASYVNAVRTGNLLFISGGLPDLANESYKGQVPTQVSPEVAKEAARNSVLGRLAVIRKELGSLDKVTRVVSVQGFVNAASDFGDVPQVINGASDTLVEVFGSEIGSHSRAAVGVASLPLNVCVEVALVVEVA</sequence>
<proteinExistence type="predicted"/>
<dbReference type="Proteomes" id="UP000644507">
    <property type="component" value="Unassembled WGS sequence"/>
</dbReference>
<organism evidence="1 2">
    <name type="scientific">Roseibacillus persicicus</name>
    <dbReference type="NCBI Taxonomy" id="454148"/>
    <lineage>
        <taxon>Bacteria</taxon>
        <taxon>Pseudomonadati</taxon>
        <taxon>Verrucomicrobiota</taxon>
        <taxon>Verrucomicrobiia</taxon>
        <taxon>Verrucomicrobiales</taxon>
        <taxon>Verrucomicrobiaceae</taxon>
        <taxon>Roseibacillus</taxon>
    </lineage>
</organism>